<feature type="region of interest" description="Disordered" evidence="1">
    <location>
        <begin position="242"/>
        <end position="271"/>
    </location>
</feature>
<evidence type="ECO:0000313" key="3">
    <source>
        <dbReference type="Proteomes" id="UP000215914"/>
    </source>
</evidence>
<feature type="compositionally biased region" description="Low complexity" evidence="1">
    <location>
        <begin position="94"/>
        <end position="105"/>
    </location>
</feature>
<dbReference type="EMBL" id="MNCJ02000318">
    <property type="protein sequence ID" value="KAF5814577.1"/>
    <property type="molecule type" value="Genomic_DNA"/>
</dbReference>
<keyword evidence="3" id="KW-1185">Reference proteome</keyword>
<sequence>MGLKDTLRLKSFDSTELDVRATKTPKGDPPYLSVVQENLYQIREPAAPTNQGGLTAQGGSASQGGSGSAPAAQEVSLASAQVTASGGAGKGKKMGSSGTRGSGSKVVLYGSEHLSIEVEGVHAGEEEEKGDDDDAEERPQVSLKRGRSTSSKPDLNPKQVKKKKLDFKTITLDDDEDDQITGFSAAGGLLENLDAHIHGGRTPRDRPITLPTSPLSFGGPTIKVIEDIHLLDPLSFKKIKPSPSGKLTTRVASSVSRPSPQPIDGGDSASSSPLWYETEAVFICRELGSGDVVDVDSARALEKYVPEWSLANKDRIVDALSAKMVLFHLGTPAEHAYYRKMSGPELGNALMLNQAQSNSLVVETYKRWVESESNCQRFEREVASLKSEDSIRSKTKQEILSLHSQVDRLKEQVSEAKGVSKAS</sequence>
<evidence type="ECO:0000313" key="2">
    <source>
        <dbReference type="EMBL" id="KAF5814577.1"/>
    </source>
</evidence>
<protein>
    <submittedName>
        <fullName evidence="2">Uncharacterized protein</fullName>
    </submittedName>
</protein>
<comment type="caution">
    <text evidence="2">The sequence shown here is derived from an EMBL/GenBank/DDBJ whole genome shotgun (WGS) entry which is preliminary data.</text>
</comment>
<accession>A0A9K3JGM1</accession>
<organism evidence="2 3">
    <name type="scientific">Helianthus annuus</name>
    <name type="common">Common sunflower</name>
    <dbReference type="NCBI Taxonomy" id="4232"/>
    <lineage>
        <taxon>Eukaryota</taxon>
        <taxon>Viridiplantae</taxon>
        <taxon>Streptophyta</taxon>
        <taxon>Embryophyta</taxon>
        <taxon>Tracheophyta</taxon>
        <taxon>Spermatophyta</taxon>
        <taxon>Magnoliopsida</taxon>
        <taxon>eudicotyledons</taxon>
        <taxon>Gunneridae</taxon>
        <taxon>Pentapetalae</taxon>
        <taxon>asterids</taxon>
        <taxon>campanulids</taxon>
        <taxon>Asterales</taxon>
        <taxon>Asteraceae</taxon>
        <taxon>Asteroideae</taxon>
        <taxon>Heliantheae alliance</taxon>
        <taxon>Heliantheae</taxon>
        <taxon>Helianthus</taxon>
    </lineage>
</organism>
<dbReference type="Proteomes" id="UP000215914">
    <property type="component" value="Unassembled WGS sequence"/>
</dbReference>
<name>A0A9K3JGM1_HELAN</name>
<reference evidence="2" key="2">
    <citation type="submission" date="2020-06" db="EMBL/GenBank/DDBJ databases">
        <title>Helianthus annuus Genome sequencing and assembly Release 2.</title>
        <authorList>
            <person name="Gouzy J."/>
            <person name="Langlade N."/>
            <person name="Munos S."/>
        </authorList>
    </citation>
    <scope>NUCLEOTIDE SEQUENCE</scope>
    <source>
        <tissue evidence="2">Leaves</tissue>
    </source>
</reference>
<feature type="compositionally biased region" description="Polar residues" evidence="1">
    <location>
        <begin position="245"/>
        <end position="258"/>
    </location>
</feature>
<dbReference type="AlphaFoldDB" id="A0A9K3JGM1"/>
<feature type="compositionally biased region" description="Acidic residues" evidence="1">
    <location>
        <begin position="125"/>
        <end position="136"/>
    </location>
</feature>
<reference evidence="2" key="1">
    <citation type="journal article" date="2017" name="Nature">
        <title>The sunflower genome provides insights into oil metabolism, flowering and Asterid evolution.</title>
        <authorList>
            <person name="Badouin H."/>
            <person name="Gouzy J."/>
            <person name="Grassa C.J."/>
            <person name="Murat F."/>
            <person name="Staton S.E."/>
            <person name="Cottret L."/>
            <person name="Lelandais-Briere C."/>
            <person name="Owens G.L."/>
            <person name="Carrere S."/>
            <person name="Mayjonade B."/>
            <person name="Legrand L."/>
            <person name="Gill N."/>
            <person name="Kane N.C."/>
            <person name="Bowers J.E."/>
            <person name="Hubner S."/>
            <person name="Bellec A."/>
            <person name="Berard A."/>
            <person name="Berges H."/>
            <person name="Blanchet N."/>
            <person name="Boniface M.C."/>
            <person name="Brunel D."/>
            <person name="Catrice O."/>
            <person name="Chaidir N."/>
            <person name="Claudel C."/>
            <person name="Donnadieu C."/>
            <person name="Faraut T."/>
            <person name="Fievet G."/>
            <person name="Helmstetter N."/>
            <person name="King M."/>
            <person name="Knapp S.J."/>
            <person name="Lai Z."/>
            <person name="Le Paslier M.C."/>
            <person name="Lippi Y."/>
            <person name="Lorenzon L."/>
            <person name="Mandel J.R."/>
            <person name="Marage G."/>
            <person name="Marchand G."/>
            <person name="Marquand E."/>
            <person name="Bret-Mestries E."/>
            <person name="Morien E."/>
            <person name="Nambeesan S."/>
            <person name="Nguyen T."/>
            <person name="Pegot-Espagnet P."/>
            <person name="Pouilly N."/>
            <person name="Raftis F."/>
            <person name="Sallet E."/>
            <person name="Schiex T."/>
            <person name="Thomas J."/>
            <person name="Vandecasteele C."/>
            <person name="Vares D."/>
            <person name="Vear F."/>
            <person name="Vautrin S."/>
            <person name="Crespi M."/>
            <person name="Mangin B."/>
            <person name="Burke J.M."/>
            <person name="Salse J."/>
            <person name="Munos S."/>
            <person name="Vincourt P."/>
            <person name="Rieseberg L.H."/>
            <person name="Langlade N.B."/>
        </authorList>
    </citation>
    <scope>NUCLEOTIDE SEQUENCE</scope>
    <source>
        <tissue evidence="2">Leaves</tissue>
    </source>
</reference>
<feature type="region of interest" description="Disordered" evidence="1">
    <location>
        <begin position="1"/>
        <end position="161"/>
    </location>
</feature>
<feature type="compositionally biased region" description="Basic and acidic residues" evidence="1">
    <location>
        <begin position="1"/>
        <end position="21"/>
    </location>
</feature>
<feature type="compositionally biased region" description="Low complexity" evidence="1">
    <location>
        <begin position="51"/>
        <end position="60"/>
    </location>
</feature>
<evidence type="ECO:0000256" key="1">
    <source>
        <dbReference type="SAM" id="MobiDB-lite"/>
    </source>
</evidence>
<dbReference type="Gramene" id="mRNA:HanXRQr2_Chr03g0112671">
    <property type="protein sequence ID" value="CDS:HanXRQr2_Chr03g0112671.1"/>
    <property type="gene ID" value="HanXRQr2_Chr03g0112671"/>
</dbReference>
<gene>
    <name evidence="2" type="ORF">HanXRQr2_Chr03g0112671</name>
</gene>
<proteinExistence type="predicted"/>
<feature type="compositionally biased region" description="Basic and acidic residues" evidence="1">
    <location>
        <begin position="114"/>
        <end position="124"/>
    </location>
</feature>